<feature type="compositionally biased region" description="Basic and acidic residues" evidence="1">
    <location>
        <begin position="110"/>
        <end position="140"/>
    </location>
</feature>
<keyword evidence="3" id="KW-1185">Reference proteome</keyword>
<evidence type="ECO:0000313" key="2">
    <source>
        <dbReference type="EnsemblPlants" id="cds.evm.model.01.1676"/>
    </source>
</evidence>
<dbReference type="EnsemblPlants" id="evm.model.01.1676">
    <property type="protein sequence ID" value="cds.evm.model.01.1676"/>
    <property type="gene ID" value="evm.TU.01.1676"/>
</dbReference>
<dbReference type="Gramene" id="evm.model.01.1676">
    <property type="protein sequence ID" value="cds.evm.model.01.1676"/>
    <property type="gene ID" value="evm.TU.01.1676"/>
</dbReference>
<feature type="region of interest" description="Disordered" evidence="1">
    <location>
        <begin position="108"/>
        <end position="140"/>
    </location>
</feature>
<evidence type="ECO:0000313" key="3">
    <source>
        <dbReference type="Proteomes" id="UP000596661"/>
    </source>
</evidence>
<dbReference type="EMBL" id="UZAU01000042">
    <property type="status" value="NOT_ANNOTATED_CDS"/>
    <property type="molecule type" value="Genomic_DNA"/>
</dbReference>
<sequence length="140" mass="15621">MPDKDISQIKVFVSYPEMGVSDPTRDSIRLLCKGLPCTEARGSPGDLFGTCCCPDEQALGSVHQASFLSHHAQQRGLQRIKQLETELCKSNEQCEVVARQWTDSQTEISQLKKDAEDQKKTHKAELDGAQKEAKDHLEAH</sequence>
<dbReference type="AlphaFoldDB" id="A0A803NI23"/>
<proteinExistence type="predicted"/>
<name>A0A803NI23_CANSA</name>
<accession>A0A803NI23</accession>
<protein>
    <submittedName>
        <fullName evidence="2">Uncharacterized protein</fullName>
    </submittedName>
</protein>
<organism evidence="2 3">
    <name type="scientific">Cannabis sativa</name>
    <name type="common">Hemp</name>
    <name type="synonym">Marijuana</name>
    <dbReference type="NCBI Taxonomy" id="3483"/>
    <lineage>
        <taxon>Eukaryota</taxon>
        <taxon>Viridiplantae</taxon>
        <taxon>Streptophyta</taxon>
        <taxon>Embryophyta</taxon>
        <taxon>Tracheophyta</taxon>
        <taxon>Spermatophyta</taxon>
        <taxon>Magnoliopsida</taxon>
        <taxon>eudicotyledons</taxon>
        <taxon>Gunneridae</taxon>
        <taxon>Pentapetalae</taxon>
        <taxon>rosids</taxon>
        <taxon>fabids</taxon>
        <taxon>Rosales</taxon>
        <taxon>Cannabaceae</taxon>
        <taxon>Cannabis</taxon>
    </lineage>
</organism>
<dbReference type="Proteomes" id="UP000596661">
    <property type="component" value="Chromosome 1"/>
</dbReference>
<evidence type="ECO:0000256" key="1">
    <source>
        <dbReference type="SAM" id="MobiDB-lite"/>
    </source>
</evidence>
<reference evidence="2" key="1">
    <citation type="submission" date="2018-11" db="EMBL/GenBank/DDBJ databases">
        <authorList>
            <person name="Grassa J C."/>
        </authorList>
    </citation>
    <scope>NUCLEOTIDE SEQUENCE [LARGE SCALE GENOMIC DNA]</scope>
</reference>
<reference evidence="2" key="2">
    <citation type="submission" date="2021-03" db="UniProtKB">
        <authorList>
            <consortium name="EnsemblPlants"/>
        </authorList>
    </citation>
    <scope>IDENTIFICATION</scope>
</reference>